<keyword evidence="10" id="KW-1185">Reference proteome</keyword>
<dbReference type="CDD" id="cd21109">
    <property type="entry name" value="SPASM"/>
    <property type="match status" value="1"/>
</dbReference>
<dbReference type="InterPro" id="IPR007197">
    <property type="entry name" value="rSAM"/>
</dbReference>
<dbReference type="GO" id="GO:0032324">
    <property type="term" value="P:molybdopterin cofactor biosynthetic process"/>
    <property type="evidence" value="ECO:0007669"/>
    <property type="project" value="UniProtKB-ARBA"/>
</dbReference>
<dbReference type="InterPro" id="IPR058240">
    <property type="entry name" value="rSAM_sf"/>
</dbReference>
<evidence type="ECO:0000313" key="9">
    <source>
        <dbReference type="EMBL" id="GAX60411.1"/>
    </source>
</evidence>
<dbReference type="InterPro" id="IPR050377">
    <property type="entry name" value="Radical_SAM_PqqE_MftC-like"/>
</dbReference>
<evidence type="ECO:0000256" key="3">
    <source>
        <dbReference type="ARBA" id="ARBA00022691"/>
    </source>
</evidence>
<feature type="domain" description="Radical SAM core" evidence="8">
    <location>
        <begin position="38"/>
        <end position="261"/>
    </location>
</feature>
<dbReference type="SFLD" id="SFLDG01387">
    <property type="entry name" value="BtrN-like_SPASM_domain_contain"/>
    <property type="match status" value="1"/>
</dbReference>
<dbReference type="GO" id="GO:0051539">
    <property type="term" value="F:4 iron, 4 sulfur cluster binding"/>
    <property type="evidence" value="ECO:0007669"/>
    <property type="project" value="UniProtKB-KW"/>
</dbReference>
<dbReference type="CDD" id="cd01335">
    <property type="entry name" value="Radical_SAM"/>
    <property type="match status" value="1"/>
</dbReference>
<evidence type="ECO:0000256" key="7">
    <source>
        <dbReference type="ARBA" id="ARBA00023014"/>
    </source>
</evidence>
<evidence type="ECO:0000259" key="8">
    <source>
        <dbReference type="PROSITE" id="PS51918"/>
    </source>
</evidence>
<comment type="cofactor">
    <cofactor evidence="1">
        <name>[4Fe-4S] cluster</name>
        <dbReference type="ChEBI" id="CHEBI:49883"/>
    </cofactor>
</comment>
<dbReference type="PROSITE" id="PS51918">
    <property type="entry name" value="RADICAL_SAM"/>
    <property type="match status" value="1"/>
</dbReference>
<dbReference type="SFLD" id="SFLDG01067">
    <property type="entry name" value="SPASM/twitch_domain_containing"/>
    <property type="match status" value="1"/>
</dbReference>
<dbReference type="GO" id="GO:0046872">
    <property type="term" value="F:metal ion binding"/>
    <property type="evidence" value="ECO:0007669"/>
    <property type="project" value="UniProtKB-KW"/>
</dbReference>
<dbReference type="SMART" id="SM00729">
    <property type="entry name" value="Elp3"/>
    <property type="match status" value="1"/>
</dbReference>
<dbReference type="OrthoDB" id="9782387at2"/>
<keyword evidence="6" id="KW-0408">Iron</keyword>
<keyword evidence="5" id="KW-0560">Oxidoreductase</keyword>
<keyword evidence="4" id="KW-0479">Metal-binding</keyword>
<dbReference type="Pfam" id="PF04055">
    <property type="entry name" value="Radical_SAM"/>
    <property type="match status" value="1"/>
</dbReference>
<dbReference type="SUPFAM" id="SSF102114">
    <property type="entry name" value="Radical SAM enzymes"/>
    <property type="match status" value="1"/>
</dbReference>
<evidence type="ECO:0000256" key="1">
    <source>
        <dbReference type="ARBA" id="ARBA00001966"/>
    </source>
</evidence>
<dbReference type="Pfam" id="PF13186">
    <property type="entry name" value="SPASM"/>
    <property type="match status" value="1"/>
</dbReference>
<dbReference type="InterPro" id="IPR013785">
    <property type="entry name" value="Aldolase_TIM"/>
</dbReference>
<name>A0A286TX47_9BACT</name>
<evidence type="ECO:0000313" key="10">
    <source>
        <dbReference type="Proteomes" id="UP000218542"/>
    </source>
</evidence>
<dbReference type="EMBL" id="BAOS01000011">
    <property type="protein sequence ID" value="GAX60411.1"/>
    <property type="molecule type" value="Genomic_DNA"/>
</dbReference>
<evidence type="ECO:0000256" key="6">
    <source>
        <dbReference type="ARBA" id="ARBA00023004"/>
    </source>
</evidence>
<organism evidence="9 10">
    <name type="scientific">Candidatus Scalindua japonica</name>
    <dbReference type="NCBI Taxonomy" id="1284222"/>
    <lineage>
        <taxon>Bacteria</taxon>
        <taxon>Pseudomonadati</taxon>
        <taxon>Planctomycetota</taxon>
        <taxon>Candidatus Brocadiia</taxon>
        <taxon>Candidatus Brocadiales</taxon>
        <taxon>Candidatus Scalinduaceae</taxon>
        <taxon>Candidatus Scalindua</taxon>
    </lineage>
</organism>
<keyword evidence="2" id="KW-0004">4Fe-4S</keyword>
<dbReference type="PROSITE" id="PS01305">
    <property type="entry name" value="MOAA_NIFB_PQQE"/>
    <property type="match status" value="1"/>
</dbReference>
<dbReference type="InterPro" id="IPR006638">
    <property type="entry name" value="Elp3/MiaA/NifB-like_rSAM"/>
</dbReference>
<comment type="caution">
    <text evidence="9">The sequence shown here is derived from an EMBL/GenBank/DDBJ whole genome shotgun (WGS) entry which is preliminary data.</text>
</comment>
<dbReference type="GO" id="GO:0016491">
    <property type="term" value="F:oxidoreductase activity"/>
    <property type="evidence" value="ECO:0007669"/>
    <property type="project" value="UniProtKB-KW"/>
</dbReference>
<dbReference type="PANTHER" id="PTHR11228">
    <property type="entry name" value="RADICAL SAM DOMAIN PROTEIN"/>
    <property type="match status" value="1"/>
</dbReference>
<dbReference type="AlphaFoldDB" id="A0A286TX47"/>
<dbReference type="Proteomes" id="UP000218542">
    <property type="component" value="Unassembled WGS sequence"/>
</dbReference>
<gene>
    <name evidence="9" type="ORF">SCALIN_C11_0022</name>
</gene>
<evidence type="ECO:0000256" key="4">
    <source>
        <dbReference type="ARBA" id="ARBA00022723"/>
    </source>
</evidence>
<dbReference type="RefSeq" id="WP_096893766.1">
    <property type="nucleotide sequence ID" value="NZ_BAOS01000011.1"/>
</dbReference>
<sequence>MAMRKKTASPGFKMSRLLTGLSKVFIGKILFKKFHFIPHRPPMLVVELTNNCNLRCIMCEYPLMQRDGMNMDTQLAKKVLKECSEWGISRVGLSRLGEPLLHPDISEIIKFAKESGIRHVSMVCNAMLLTEEKAQKIIDSGLDLILFSIDAARKETFEKIRKGADYDKVVTNIERFIKMRNELSQEKPWIEVNICLMKENVDELPLIIEKWGQLVERVKICPVVPLEHTNDNLIVDAPTYNGKKKACDFLWTRMVVLSNGDVTVCCADKDGDMSVGNAQKSSLKELWNSDKIRRIREIHFSKKFEKLPLCKQCCMVDEDWFNAEKAIINKYEKEWKPFGILPSSFFS</sequence>
<dbReference type="Gene3D" id="3.20.20.70">
    <property type="entry name" value="Aldolase class I"/>
    <property type="match status" value="1"/>
</dbReference>
<evidence type="ECO:0000256" key="2">
    <source>
        <dbReference type="ARBA" id="ARBA00022485"/>
    </source>
</evidence>
<accession>A0A286TX47</accession>
<keyword evidence="3" id="KW-0949">S-adenosyl-L-methionine</keyword>
<proteinExistence type="predicted"/>
<protein>
    <submittedName>
        <fullName evidence="9">Fe-S oxidoreductase</fullName>
    </submittedName>
</protein>
<evidence type="ECO:0000256" key="5">
    <source>
        <dbReference type="ARBA" id="ARBA00023002"/>
    </source>
</evidence>
<dbReference type="InterPro" id="IPR023885">
    <property type="entry name" value="4Fe4S-binding_SPASM_dom"/>
</dbReference>
<dbReference type="InterPro" id="IPR034391">
    <property type="entry name" value="AdoMet-like_SPASM_containing"/>
</dbReference>
<dbReference type="SFLD" id="SFLDS00029">
    <property type="entry name" value="Radical_SAM"/>
    <property type="match status" value="1"/>
</dbReference>
<dbReference type="InterPro" id="IPR000385">
    <property type="entry name" value="MoaA_NifB_PqqE_Fe-S-bd_CS"/>
</dbReference>
<keyword evidence="7" id="KW-0411">Iron-sulfur</keyword>
<dbReference type="PANTHER" id="PTHR11228:SF7">
    <property type="entry name" value="PQQA PEPTIDE CYCLASE"/>
    <property type="match status" value="1"/>
</dbReference>
<reference evidence="10" key="1">
    <citation type="journal article" date="2017" name="Environ. Microbiol. Rep.">
        <title>Genetic Diversity of Marine Anaerobic Ammonium-Oxidizing Bacteria as Revealed by Genomic and Proteomic Analyses of 'Candidatus Scalindua japonica'.</title>
        <authorList>
            <person name="Oshiki M."/>
            <person name="Mizuto K."/>
            <person name="Kimura Z."/>
            <person name="Kindaichi T."/>
            <person name="Satoh H."/>
            <person name="Okabe S."/>
        </authorList>
    </citation>
    <scope>NUCLEOTIDE SEQUENCE [LARGE SCALE GENOMIC DNA]</scope>
    <source>
        <strain evidence="10">husup-a2</strain>
    </source>
</reference>